<keyword evidence="3" id="KW-0808">Transferase</keyword>
<feature type="compositionally biased region" description="Basic and acidic residues" evidence="9">
    <location>
        <begin position="406"/>
        <end position="416"/>
    </location>
</feature>
<evidence type="ECO:0000256" key="3">
    <source>
        <dbReference type="ARBA" id="ARBA00022679"/>
    </source>
</evidence>
<keyword evidence="12" id="KW-1185">Reference proteome</keyword>
<evidence type="ECO:0000256" key="7">
    <source>
        <dbReference type="ARBA" id="ARBA00047899"/>
    </source>
</evidence>
<evidence type="ECO:0000256" key="2">
    <source>
        <dbReference type="ARBA" id="ARBA00022527"/>
    </source>
</evidence>
<reference evidence="11" key="1">
    <citation type="submission" date="2022-04" db="EMBL/GenBank/DDBJ databases">
        <title>Carnegiea gigantea Genome sequencing and assembly v2.</title>
        <authorList>
            <person name="Copetti D."/>
            <person name="Sanderson M.J."/>
            <person name="Burquez A."/>
            <person name="Wojciechowski M.F."/>
        </authorList>
    </citation>
    <scope>NUCLEOTIDE SEQUENCE</scope>
    <source>
        <strain evidence="11">SGP5-SGP5p</strain>
        <tissue evidence="11">Aerial part</tissue>
    </source>
</reference>
<dbReference type="Gene3D" id="1.10.510.10">
    <property type="entry name" value="Transferase(Phosphotransferase) domain 1"/>
    <property type="match status" value="1"/>
</dbReference>
<dbReference type="PANTHER" id="PTHR45637">
    <property type="entry name" value="FLIPPASE KINASE 1-RELATED"/>
    <property type="match status" value="1"/>
</dbReference>
<dbReference type="EMBL" id="JAKOGI010000187">
    <property type="protein sequence ID" value="KAJ8440579.1"/>
    <property type="molecule type" value="Genomic_DNA"/>
</dbReference>
<feature type="region of interest" description="Disordered" evidence="9">
    <location>
        <begin position="276"/>
        <end position="349"/>
    </location>
</feature>
<comment type="caution">
    <text evidence="11">The sequence shown here is derived from an EMBL/GenBank/DDBJ whole genome shotgun (WGS) entry which is preliminary data.</text>
</comment>
<evidence type="ECO:0000313" key="12">
    <source>
        <dbReference type="Proteomes" id="UP001153076"/>
    </source>
</evidence>
<feature type="compositionally biased region" description="Polar residues" evidence="9">
    <location>
        <begin position="318"/>
        <end position="327"/>
    </location>
</feature>
<evidence type="ECO:0000256" key="4">
    <source>
        <dbReference type="ARBA" id="ARBA00022741"/>
    </source>
</evidence>
<dbReference type="Gene3D" id="3.30.200.20">
    <property type="entry name" value="Phosphorylase Kinase, domain 1"/>
    <property type="match status" value="1"/>
</dbReference>
<dbReference type="SUPFAM" id="SSF56112">
    <property type="entry name" value="Protein kinase-like (PK-like)"/>
    <property type="match status" value="2"/>
</dbReference>
<comment type="catalytic activity">
    <reaction evidence="8">
        <text>L-seryl-[protein] + ATP = O-phospho-L-seryl-[protein] + ADP + H(+)</text>
        <dbReference type="Rhea" id="RHEA:17989"/>
        <dbReference type="Rhea" id="RHEA-COMP:9863"/>
        <dbReference type="Rhea" id="RHEA-COMP:11604"/>
        <dbReference type="ChEBI" id="CHEBI:15378"/>
        <dbReference type="ChEBI" id="CHEBI:29999"/>
        <dbReference type="ChEBI" id="CHEBI:30616"/>
        <dbReference type="ChEBI" id="CHEBI:83421"/>
        <dbReference type="ChEBI" id="CHEBI:456216"/>
        <dbReference type="EC" id="2.7.11.1"/>
    </reaction>
</comment>
<gene>
    <name evidence="11" type="ORF">Cgig2_028708</name>
</gene>
<evidence type="ECO:0000256" key="9">
    <source>
        <dbReference type="SAM" id="MobiDB-lite"/>
    </source>
</evidence>
<evidence type="ECO:0000259" key="10">
    <source>
        <dbReference type="PROSITE" id="PS50011"/>
    </source>
</evidence>
<dbReference type="FunFam" id="3.30.200.20:FF:000032">
    <property type="entry name" value="Serine/threonine-protein kinase D6PK-like"/>
    <property type="match status" value="1"/>
</dbReference>
<dbReference type="FunFam" id="1.10.510.10:FF:000020">
    <property type="entry name" value="serine/threonine-protein kinase D6PK-like"/>
    <property type="match status" value="1"/>
</dbReference>
<keyword evidence="2" id="KW-0723">Serine/threonine-protein kinase</keyword>
<dbReference type="InterPro" id="IPR011009">
    <property type="entry name" value="Kinase-like_dom_sf"/>
</dbReference>
<keyword evidence="4" id="KW-0547">Nucleotide-binding</keyword>
<dbReference type="GO" id="GO:0004674">
    <property type="term" value="F:protein serine/threonine kinase activity"/>
    <property type="evidence" value="ECO:0007669"/>
    <property type="project" value="UniProtKB-KW"/>
</dbReference>
<sequence length="798" mass="87396">MERLGGTCEIVEAKEELIAESSMNEKMRKYSMPRQGRVHSIEDDINQLFDSVNIKSTVKAEVLQRNPMKRPIRVNPPRASGVGASESVNLKQALRGLSISHASEIAAVKKRSLKAAGLSRISDLGTMKQLGERAVVEANGASLSTNEGGTNLIEVSFPGKIMANISKMMPDSFEVSAQDSLEKSILSPQVLAEAPSTSTKMARMQSRDKIGPLPAEPASEKSNAELVGERNVKLRVTLHGVRKIRNVLQADDMSSSKANTSSESAHPIKVQADILDSEPCPASSGVKDKTKVTRSGSPCLSNPLSRKKNFGMSEAKRGSNTTRSTSHAAKGTVDTDLPHNSRTGKVVSKESKVSLKHGCETNVNITGAVNSDIANVEISSSVGKTSVNQTFGSAVKGTSSNIIAKVNDRSRSRDNGEFSYSSKGSIGEHSSSTSEESSASGSSRCCSRPHMSKDMRWDSIHDVQRQHGFLSLKHFKLLRRLGSGDIGTVYLAELVDSNCLFALKVMDNEFLAQRKKLMRVQMEREILQMLDHPFLPTLYAHFTSDKLSCLVMEYCPGGDLHVIRQKQPNRCFSEQAARSSSPITDPTKKMSSNFCSESSCIDPFCLQPSCQLSCFSPRLLTTSSRTRKPRSDQAAQITPLPQLVVEPTNARSNSFVGTHEYLAPEIIKGEGHGSAVDWWTYGIFLYELLYGKTPFKGATNEETLANVVSQPLKFPAFPLVSFYAKDLIRGLLIKQPENRLGFVRGAAEIKQHPFFEGLNWALIRCAVPPERPRVRDIPQGLSTSKSENSSKHIEFDLF</sequence>
<name>A0A9Q1QG62_9CARY</name>
<protein>
    <recommendedName>
        <fullName evidence="1">non-specific serine/threonine protein kinase</fullName>
        <ecNumber evidence="1">2.7.11.1</ecNumber>
    </recommendedName>
</protein>
<dbReference type="GO" id="GO:0005524">
    <property type="term" value="F:ATP binding"/>
    <property type="evidence" value="ECO:0007669"/>
    <property type="project" value="UniProtKB-KW"/>
</dbReference>
<dbReference type="InterPro" id="IPR000719">
    <property type="entry name" value="Prot_kinase_dom"/>
</dbReference>
<evidence type="ECO:0000256" key="6">
    <source>
        <dbReference type="ARBA" id="ARBA00022840"/>
    </source>
</evidence>
<evidence type="ECO:0000256" key="8">
    <source>
        <dbReference type="ARBA" id="ARBA00048679"/>
    </source>
</evidence>
<dbReference type="Pfam" id="PF00069">
    <property type="entry name" value="Pkinase"/>
    <property type="match status" value="2"/>
</dbReference>
<proteinExistence type="predicted"/>
<feature type="compositionally biased region" description="Low complexity" evidence="9">
    <location>
        <begin position="419"/>
        <end position="443"/>
    </location>
</feature>
<feature type="region of interest" description="Disordered" evidence="9">
    <location>
        <begin position="776"/>
        <end position="798"/>
    </location>
</feature>
<keyword evidence="6" id="KW-0067">ATP-binding</keyword>
<feature type="domain" description="Protein kinase" evidence="10">
    <location>
        <begin position="475"/>
        <end position="755"/>
    </location>
</feature>
<dbReference type="Proteomes" id="UP001153076">
    <property type="component" value="Unassembled WGS sequence"/>
</dbReference>
<keyword evidence="5" id="KW-0418">Kinase</keyword>
<comment type="catalytic activity">
    <reaction evidence="7">
        <text>L-threonyl-[protein] + ATP = O-phospho-L-threonyl-[protein] + ADP + H(+)</text>
        <dbReference type="Rhea" id="RHEA:46608"/>
        <dbReference type="Rhea" id="RHEA-COMP:11060"/>
        <dbReference type="Rhea" id="RHEA-COMP:11605"/>
        <dbReference type="ChEBI" id="CHEBI:15378"/>
        <dbReference type="ChEBI" id="CHEBI:30013"/>
        <dbReference type="ChEBI" id="CHEBI:30616"/>
        <dbReference type="ChEBI" id="CHEBI:61977"/>
        <dbReference type="ChEBI" id="CHEBI:456216"/>
        <dbReference type="EC" id="2.7.11.1"/>
    </reaction>
</comment>
<dbReference type="OrthoDB" id="432483at2759"/>
<dbReference type="PROSITE" id="PS50011">
    <property type="entry name" value="PROTEIN_KINASE_DOM"/>
    <property type="match status" value="1"/>
</dbReference>
<feature type="compositionally biased region" description="Polar residues" evidence="9">
    <location>
        <begin position="293"/>
        <end position="304"/>
    </location>
</feature>
<accession>A0A9Q1QG62</accession>
<evidence type="ECO:0000256" key="1">
    <source>
        <dbReference type="ARBA" id="ARBA00012513"/>
    </source>
</evidence>
<dbReference type="AlphaFoldDB" id="A0A9Q1QG62"/>
<feature type="region of interest" description="Disordered" evidence="9">
    <location>
        <begin position="406"/>
        <end position="448"/>
    </location>
</feature>
<evidence type="ECO:0000256" key="5">
    <source>
        <dbReference type="ARBA" id="ARBA00022777"/>
    </source>
</evidence>
<feature type="compositionally biased region" description="Basic and acidic residues" evidence="9">
    <location>
        <begin position="788"/>
        <end position="798"/>
    </location>
</feature>
<evidence type="ECO:0000313" key="11">
    <source>
        <dbReference type="EMBL" id="KAJ8440579.1"/>
    </source>
</evidence>
<dbReference type="EC" id="2.7.11.1" evidence="1"/>
<organism evidence="11 12">
    <name type="scientific">Carnegiea gigantea</name>
    <dbReference type="NCBI Taxonomy" id="171969"/>
    <lineage>
        <taxon>Eukaryota</taxon>
        <taxon>Viridiplantae</taxon>
        <taxon>Streptophyta</taxon>
        <taxon>Embryophyta</taxon>
        <taxon>Tracheophyta</taxon>
        <taxon>Spermatophyta</taxon>
        <taxon>Magnoliopsida</taxon>
        <taxon>eudicotyledons</taxon>
        <taxon>Gunneridae</taxon>
        <taxon>Pentapetalae</taxon>
        <taxon>Caryophyllales</taxon>
        <taxon>Cactineae</taxon>
        <taxon>Cactaceae</taxon>
        <taxon>Cactoideae</taxon>
        <taxon>Echinocereeae</taxon>
        <taxon>Carnegiea</taxon>
    </lineage>
</organism>